<organism evidence="1 2">
    <name type="scientific">Citrus sinensis</name>
    <name type="common">Sweet orange</name>
    <name type="synonym">Citrus aurantium var. sinensis</name>
    <dbReference type="NCBI Taxonomy" id="2711"/>
    <lineage>
        <taxon>Eukaryota</taxon>
        <taxon>Viridiplantae</taxon>
        <taxon>Streptophyta</taxon>
        <taxon>Embryophyta</taxon>
        <taxon>Tracheophyta</taxon>
        <taxon>Spermatophyta</taxon>
        <taxon>Magnoliopsida</taxon>
        <taxon>eudicotyledons</taxon>
        <taxon>Gunneridae</taxon>
        <taxon>Pentapetalae</taxon>
        <taxon>rosids</taxon>
        <taxon>malvids</taxon>
        <taxon>Sapindales</taxon>
        <taxon>Rutaceae</taxon>
        <taxon>Aurantioideae</taxon>
        <taxon>Citrus</taxon>
    </lineage>
</organism>
<dbReference type="AlphaFoldDB" id="A0A067G4B7"/>
<keyword evidence="2" id="KW-1185">Reference proteome</keyword>
<protein>
    <submittedName>
        <fullName evidence="1">Uncharacterized protein</fullName>
    </submittedName>
</protein>
<sequence>MKLQYGCSIRSPYPEIAGDIEAQDKIFSRVTGDERTAAEAWRSVEDDIQYKGEKIYKEEITISVGELLETM</sequence>
<dbReference type="EMBL" id="KK784886">
    <property type="protein sequence ID" value="KDO73210.1"/>
    <property type="molecule type" value="Genomic_DNA"/>
</dbReference>
<proteinExistence type="predicted"/>
<accession>A0A067G4B7</accession>
<evidence type="ECO:0000313" key="2">
    <source>
        <dbReference type="Proteomes" id="UP000027120"/>
    </source>
</evidence>
<gene>
    <name evidence="1" type="ORF">CISIN_1g048522mg</name>
</gene>
<reference evidence="1 2" key="1">
    <citation type="submission" date="2014-04" db="EMBL/GenBank/DDBJ databases">
        <authorList>
            <consortium name="International Citrus Genome Consortium"/>
            <person name="Gmitter F."/>
            <person name="Chen C."/>
            <person name="Farmerie W."/>
            <person name="Harkins T."/>
            <person name="Desany B."/>
            <person name="Mohiuddin M."/>
            <person name="Kodira C."/>
            <person name="Borodovsky M."/>
            <person name="Lomsadze A."/>
            <person name="Burns P."/>
            <person name="Jenkins J."/>
            <person name="Prochnik S."/>
            <person name="Shu S."/>
            <person name="Chapman J."/>
            <person name="Pitluck S."/>
            <person name="Schmutz J."/>
            <person name="Rokhsar D."/>
        </authorList>
    </citation>
    <scope>NUCLEOTIDE SEQUENCE</scope>
</reference>
<name>A0A067G4B7_CITSI</name>
<evidence type="ECO:0000313" key="1">
    <source>
        <dbReference type="EMBL" id="KDO73210.1"/>
    </source>
</evidence>
<dbReference type="Proteomes" id="UP000027120">
    <property type="component" value="Unassembled WGS sequence"/>
</dbReference>